<evidence type="ECO:0000313" key="2">
    <source>
        <dbReference type="EMBL" id="GEU90385.1"/>
    </source>
</evidence>
<protein>
    <submittedName>
        <fullName evidence="2">Uncharacterized protein</fullName>
    </submittedName>
</protein>
<evidence type="ECO:0000256" key="1">
    <source>
        <dbReference type="SAM" id="MobiDB-lite"/>
    </source>
</evidence>
<proteinExistence type="predicted"/>
<organism evidence="2">
    <name type="scientific">Tanacetum cinerariifolium</name>
    <name type="common">Dalmatian daisy</name>
    <name type="synonym">Chrysanthemum cinerariifolium</name>
    <dbReference type="NCBI Taxonomy" id="118510"/>
    <lineage>
        <taxon>Eukaryota</taxon>
        <taxon>Viridiplantae</taxon>
        <taxon>Streptophyta</taxon>
        <taxon>Embryophyta</taxon>
        <taxon>Tracheophyta</taxon>
        <taxon>Spermatophyta</taxon>
        <taxon>Magnoliopsida</taxon>
        <taxon>eudicotyledons</taxon>
        <taxon>Gunneridae</taxon>
        <taxon>Pentapetalae</taxon>
        <taxon>asterids</taxon>
        <taxon>campanulids</taxon>
        <taxon>Asterales</taxon>
        <taxon>Asteraceae</taxon>
        <taxon>Asteroideae</taxon>
        <taxon>Anthemideae</taxon>
        <taxon>Anthemidinae</taxon>
        <taxon>Tanacetum</taxon>
    </lineage>
</organism>
<gene>
    <name evidence="2" type="ORF">Tci_062363</name>
</gene>
<feature type="compositionally biased region" description="Basic and acidic residues" evidence="1">
    <location>
        <begin position="112"/>
        <end position="130"/>
    </location>
</feature>
<comment type="caution">
    <text evidence="2">The sequence shown here is derived from an EMBL/GenBank/DDBJ whole genome shotgun (WGS) entry which is preliminary data.</text>
</comment>
<sequence length="130" mass="14424">MRKEEIASWDGGKSTWGGRVRVFGTVPVSLGAQEIAWGRGEFWREKQFRGTVGGVGDEEFIVGEGVVVKSSSLEMLTNSCLGGIMVSLIFLEGLEEEALVEFMVELFEEDEDGKKNEKDGLFNLKSRDQN</sequence>
<reference evidence="2" key="1">
    <citation type="journal article" date="2019" name="Sci. Rep.">
        <title>Draft genome of Tanacetum cinerariifolium, the natural source of mosquito coil.</title>
        <authorList>
            <person name="Yamashiro T."/>
            <person name="Shiraishi A."/>
            <person name="Satake H."/>
            <person name="Nakayama K."/>
        </authorList>
    </citation>
    <scope>NUCLEOTIDE SEQUENCE</scope>
</reference>
<dbReference type="EMBL" id="BKCJ010010173">
    <property type="protein sequence ID" value="GEU90385.1"/>
    <property type="molecule type" value="Genomic_DNA"/>
</dbReference>
<feature type="region of interest" description="Disordered" evidence="1">
    <location>
        <begin position="110"/>
        <end position="130"/>
    </location>
</feature>
<accession>A0A6L2P0D0</accession>
<name>A0A6L2P0D0_TANCI</name>
<dbReference type="AlphaFoldDB" id="A0A6L2P0D0"/>